<proteinExistence type="predicted"/>
<keyword evidence="2" id="KW-1185">Reference proteome</keyword>
<reference evidence="1 2" key="1">
    <citation type="journal article" date="2022" name="Hortic Res">
        <title>A haplotype resolved chromosomal level avocado genome allows analysis of novel avocado genes.</title>
        <authorList>
            <person name="Nath O."/>
            <person name="Fletcher S.J."/>
            <person name="Hayward A."/>
            <person name="Shaw L.M."/>
            <person name="Masouleh A.K."/>
            <person name="Furtado A."/>
            <person name="Henry R.J."/>
            <person name="Mitter N."/>
        </authorList>
    </citation>
    <scope>NUCLEOTIDE SEQUENCE [LARGE SCALE GENOMIC DNA]</scope>
    <source>
        <strain evidence="2">cv. Hass</strain>
    </source>
</reference>
<dbReference type="EMBL" id="CM056814">
    <property type="protein sequence ID" value="KAJ8626334.1"/>
    <property type="molecule type" value="Genomic_DNA"/>
</dbReference>
<gene>
    <name evidence="1" type="ORF">MRB53_019641</name>
</gene>
<accession>A0ACC2KYM6</accession>
<dbReference type="Proteomes" id="UP001234297">
    <property type="component" value="Chromosome 6"/>
</dbReference>
<protein>
    <submittedName>
        <fullName evidence="1">Uncharacterized protein</fullName>
    </submittedName>
</protein>
<evidence type="ECO:0000313" key="1">
    <source>
        <dbReference type="EMBL" id="KAJ8626334.1"/>
    </source>
</evidence>
<evidence type="ECO:0000313" key="2">
    <source>
        <dbReference type="Proteomes" id="UP001234297"/>
    </source>
</evidence>
<sequence>MELLQLQSHRMIELLLCLLFFFFQATASSSFTPSDQYLINCGSSKSASAADDDREFQGDSNSKYLSATSSITVNDPNPLPDTSPLYRTARLFTGPSSYHFPLQSNGTLVVRLHFYPVSCQEYNVSSFTFDVSVSGFQLLSNFNVQNTNSTPKEYFLKPTDNKLEILFSPSRSSPSSFAFVNAIEVFSTPDDLIADSVSYIPTQSSDYNGLLEQALETRYRINVGGLKITPSNDTLWRTWVPDEGYLKEPEAAKKAPQNLNINYERVGVSPLIAPPFVYGTAQEMNTDNQSFAQNFNITWLFPVNPGDEHLVRLHFCDILIGASNQLVFHVYINFEYAIQKFDLSRLTNGFRSAPYYIDFIVNSDHSEHIKVSVGPTDQGKNAFLNGVEIMKVYAAPGSVSHSNSKKPTRVLIGLASGGGLVLICVVVVVCLLVFNCIKQMKQKPKPRGSLLGSPLSVYRESTDSRTEVYRSPHLNLGLVLSFAELQSATNNFDMGLLIGSGGFGNVYEGVLREGTKVAVKRCRHDSSQGLHEFLAEIRLLSKIYHRHLVSLIGYCEENSEMILVYEFMDNGTLRNHLYGEDLPCLSWKQRLEICIGSARGIHYLHTCSAQGIVHRDVKSANILLDQKYLAKVADFGLSRSVPNDHSNVLSTNVKGSFGYLDPEYFKRHHLTQKSDVYSFGVVLVEVLCAKPVIDLSLPREEVNLTEWALGFQKKGLLMEIIDPRLKGTVNPNSLRKFGETAEKCLAEYGDDRPTMGEVLWNLEYALQLQETAMHREPHQDSTVTVFESPLMNVRRLPSASTAAESDDLGTSDACSDAVSGIVFSQLMGSEGR</sequence>
<organism evidence="1 2">
    <name type="scientific">Persea americana</name>
    <name type="common">Avocado</name>
    <dbReference type="NCBI Taxonomy" id="3435"/>
    <lineage>
        <taxon>Eukaryota</taxon>
        <taxon>Viridiplantae</taxon>
        <taxon>Streptophyta</taxon>
        <taxon>Embryophyta</taxon>
        <taxon>Tracheophyta</taxon>
        <taxon>Spermatophyta</taxon>
        <taxon>Magnoliopsida</taxon>
        <taxon>Magnoliidae</taxon>
        <taxon>Laurales</taxon>
        <taxon>Lauraceae</taxon>
        <taxon>Persea</taxon>
    </lineage>
</organism>
<name>A0ACC2KYM6_PERAE</name>
<comment type="caution">
    <text evidence="1">The sequence shown here is derived from an EMBL/GenBank/DDBJ whole genome shotgun (WGS) entry which is preliminary data.</text>
</comment>